<reference evidence="2" key="1">
    <citation type="submission" date="2018-03" db="EMBL/GenBank/DDBJ databases">
        <title>Phage therapy in agriculture - a green tech approach to combat plant pathogenic bacteria.</title>
        <authorList>
            <person name="Carstens A.B."/>
            <person name="Djurhuus A.M."/>
            <person name="Hansen L.H."/>
        </authorList>
    </citation>
    <scope>NUCLEOTIDE SEQUENCE [LARGE SCALE GENOMIC DNA]</scope>
</reference>
<proteinExistence type="predicted"/>
<dbReference type="Proteomes" id="UP000246166">
    <property type="component" value="Segment"/>
</dbReference>
<name>A0A2S1GSX3_9CAUD</name>
<evidence type="ECO:0000313" key="2">
    <source>
        <dbReference type="Proteomes" id="UP000246166"/>
    </source>
</evidence>
<accession>A0A2S1GSX3</accession>
<sequence>MNGNNLMRLIRPVTNNRRFKMFKLVSALGKLVVSLYTREARRQLTISKAEAKRKARLTAEAFEAQQASFEAADRAAQLSAKSIKLKEIF</sequence>
<dbReference type="GeneID" id="54991589"/>
<protein>
    <submittedName>
        <fullName evidence="1">Uncharacterized protein</fullName>
    </submittedName>
</protein>
<keyword evidence="2" id="KW-1185">Reference proteome</keyword>
<dbReference type="KEGG" id="vg:54991589"/>
<dbReference type="RefSeq" id="YP_009801081.1">
    <property type="nucleotide sequence ID" value="NC_047963.1"/>
</dbReference>
<organism evidence="1 2">
    <name type="scientific">Pectobacterium phage Jarilo</name>
    <dbReference type="NCBI Taxonomy" id="2163634"/>
    <lineage>
        <taxon>Viruses</taxon>
        <taxon>Duplodnaviria</taxon>
        <taxon>Heunggongvirae</taxon>
        <taxon>Uroviricota</taxon>
        <taxon>Caudoviricetes</taxon>
        <taxon>Autographivirales</taxon>
        <taxon>Autotranscriptaviridae</taxon>
        <taxon>Studiervirinae</taxon>
        <taxon>Jarilovirus</taxon>
        <taxon>Jarilovirus jarilo</taxon>
    </lineage>
</organism>
<dbReference type="EMBL" id="MH059637">
    <property type="protein sequence ID" value="AWD92500.1"/>
    <property type="molecule type" value="Genomic_DNA"/>
</dbReference>
<evidence type="ECO:0000313" key="1">
    <source>
        <dbReference type="EMBL" id="AWD92500.1"/>
    </source>
</evidence>